<keyword evidence="12" id="KW-1185">Reference proteome</keyword>
<comment type="catalytic activity">
    <reaction evidence="7">
        <text>L-threonyl-[protein] + ATP = O-phospho-L-threonyl-[protein] + ADP + H(+)</text>
        <dbReference type="Rhea" id="RHEA:46608"/>
        <dbReference type="Rhea" id="RHEA-COMP:11060"/>
        <dbReference type="Rhea" id="RHEA-COMP:11605"/>
        <dbReference type="ChEBI" id="CHEBI:15378"/>
        <dbReference type="ChEBI" id="CHEBI:30013"/>
        <dbReference type="ChEBI" id="CHEBI:30616"/>
        <dbReference type="ChEBI" id="CHEBI:61977"/>
        <dbReference type="ChEBI" id="CHEBI:456216"/>
        <dbReference type="EC" id="2.7.11.1"/>
    </reaction>
</comment>
<reference evidence="11" key="1">
    <citation type="submission" date="2021-01" db="EMBL/GenBank/DDBJ databases">
        <title>Adiantum capillus-veneris genome.</title>
        <authorList>
            <person name="Fang Y."/>
            <person name="Liao Q."/>
        </authorList>
    </citation>
    <scope>NUCLEOTIDE SEQUENCE</scope>
    <source>
        <strain evidence="11">H3</strain>
        <tissue evidence="11">Leaf</tissue>
    </source>
</reference>
<dbReference type="FunFam" id="3.30.200.20:FF:000075">
    <property type="entry name" value="Probable serine/threonine-protein kinase WNK1"/>
    <property type="match status" value="1"/>
</dbReference>
<dbReference type="PROSITE" id="PS50011">
    <property type="entry name" value="PROTEIN_KINASE_DOM"/>
    <property type="match status" value="1"/>
</dbReference>
<dbReference type="SUPFAM" id="SSF56112">
    <property type="entry name" value="Protein kinase-like (PK-like)"/>
    <property type="match status" value="1"/>
</dbReference>
<dbReference type="OrthoDB" id="4062651at2759"/>
<dbReference type="CDD" id="cd13983">
    <property type="entry name" value="STKc_WNK"/>
    <property type="match status" value="1"/>
</dbReference>
<evidence type="ECO:0000256" key="9">
    <source>
        <dbReference type="SAM" id="MobiDB-lite"/>
    </source>
</evidence>
<dbReference type="EMBL" id="JABFUD020000015">
    <property type="protein sequence ID" value="KAI5069177.1"/>
    <property type="molecule type" value="Genomic_DNA"/>
</dbReference>
<organism evidence="11 12">
    <name type="scientific">Adiantum capillus-veneris</name>
    <name type="common">Maidenhair fern</name>
    <dbReference type="NCBI Taxonomy" id="13818"/>
    <lineage>
        <taxon>Eukaryota</taxon>
        <taxon>Viridiplantae</taxon>
        <taxon>Streptophyta</taxon>
        <taxon>Embryophyta</taxon>
        <taxon>Tracheophyta</taxon>
        <taxon>Polypodiopsida</taxon>
        <taxon>Polypodiidae</taxon>
        <taxon>Polypodiales</taxon>
        <taxon>Pteridineae</taxon>
        <taxon>Pteridaceae</taxon>
        <taxon>Vittarioideae</taxon>
        <taxon>Adiantum</taxon>
    </lineage>
</organism>
<feature type="domain" description="Protein kinase" evidence="10">
    <location>
        <begin position="215"/>
        <end position="473"/>
    </location>
</feature>
<dbReference type="PROSITE" id="PS00108">
    <property type="entry name" value="PROTEIN_KINASE_ST"/>
    <property type="match status" value="1"/>
</dbReference>
<evidence type="ECO:0000256" key="2">
    <source>
        <dbReference type="ARBA" id="ARBA00022527"/>
    </source>
</evidence>
<feature type="compositionally biased region" description="Low complexity" evidence="9">
    <location>
        <begin position="748"/>
        <end position="760"/>
    </location>
</feature>
<keyword evidence="2" id="KW-0723">Serine/threonine-protein kinase</keyword>
<dbReference type="EC" id="2.7.11.1" evidence="1"/>
<keyword evidence="6" id="KW-0067">ATP-binding</keyword>
<comment type="catalytic activity">
    <reaction evidence="8">
        <text>L-seryl-[protein] + ATP = O-phospho-L-seryl-[protein] + ADP + H(+)</text>
        <dbReference type="Rhea" id="RHEA:17989"/>
        <dbReference type="Rhea" id="RHEA-COMP:9863"/>
        <dbReference type="Rhea" id="RHEA-COMP:11604"/>
        <dbReference type="ChEBI" id="CHEBI:15378"/>
        <dbReference type="ChEBI" id="CHEBI:29999"/>
        <dbReference type="ChEBI" id="CHEBI:30616"/>
        <dbReference type="ChEBI" id="CHEBI:83421"/>
        <dbReference type="ChEBI" id="CHEBI:456216"/>
        <dbReference type="EC" id="2.7.11.1"/>
    </reaction>
</comment>
<gene>
    <name evidence="11" type="ORF">GOP47_0015478</name>
</gene>
<dbReference type="GO" id="GO:0005524">
    <property type="term" value="F:ATP binding"/>
    <property type="evidence" value="ECO:0007669"/>
    <property type="project" value="UniProtKB-KW"/>
</dbReference>
<evidence type="ECO:0000313" key="12">
    <source>
        <dbReference type="Proteomes" id="UP000886520"/>
    </source>
</evidence>
<dbReference type="Gene3D" id="3.30.200.20">
    <property type="entry name" value="Phosphorylase Kinase, domain 1"/>
    <property type="match status" value="1"/>
</dbReference>
<dbReference type="FunFam" id="1.10.510.10:FF:000046">
    <property type="entry name" value="probable serine/threonine-protein kinase WNK9"/>
    <property type="match status" value="1"/>
</dbReference>
<feature type="region of interest" description="Disordered" evidence="9">
    <location>
        <begin position="902"/>
        <end position="927"/>
    </location>
</feature>
<evidence type="ECO:0000256" key="8">
    <source>
        <dbReference type="ARBA" id="ARBA00048679"/>
    </source>
</evidence>
<accession>A0A9D4UKI4</accession>
<evidence type="ECO:0000256" key="5">
    <source>
        <dbReference type="ARBA" id="ARBA00022777"/>
    </source>
</evidence>
<feature type="compositionally biased region" description="Low complexity" evidence="9">
    <location>
        <begin position="666"/>
        <end position="676"/>
    </location>
</feature>
<sequence>MIGVEKWLHWFCFQSFEVLVAGLERQLIFLQQSHYTIFVAQPIVPSTMNLPLALSHTMCSRGHTVPSSSFRSKHQLKAHCIRSKSGCMILVSTVRSPCRRTSFLKSTLSRYSYQARRLCFRSFDSCVTVNKALHVNYDQYKEEKEYVFHVSIRFLHTRKLSFQGSHTGALSLPTGIMRDSICSDNPTCLHGDDDQDDYSDGECQAEESDPTGRYIRYKEVLGRGAFKTVYRGFDEVHGIEVAWNQIKLQEILRSPQDLEQLCSEVHLLKTLKHRNIIKFHHSWVDTKANRINFITELFTSGTLRQYRKRHKHVDLKAVKNWCRQILRGLLYLHSHDPPIIHRDLKCDNIFINGNHGEVKIGDLGLAAILCQAHAAHSVIGTPEFMAPELYEEEYTELVDIYSFGMCLLEMVTSEYPYSECDNAAQIYKRVSSGIKPAALERLKDKELRQFVEKCIDTASKRLPAREVLMDPFLQYDKDTDPPECPPHPVLSRNASKSDDMEEFGALLQSISMKSSAKADSPAPVSLNLLVGDFAEALPKNSLRRLESSDLKHEKMYRNVDLKVKVKRRENEIVYLRLRISAEGNVRVIHFPFDVEADTAMCVASEMVEELDLADQDVTRIAEMIDAAVLVMVPEWRPGVAIEERLDGEESSGKEPLQLPSSRLRGSNVSTLSSDSSLAETPGQVLHSWHDHFGGCTTNSVHSGSNVHGRFEEVLYQLRPGFENHEEHPCNATTRSSEDTGDDWEHTSSSDSSPVCPASDDIAPIDGADPTCIDKQLESVCRSRNLYSGVMDAWALFQHDFGSDPNSELLMQEVKNLTIKFQQELKELQFKHQKALLELRAQWHGKRSSSDGSGMQGLSSMIDGGKEQRRNLQSNGCWESEAKEKENSTRLSFKELASLFATARPPDDLNCPEASLREPSSPMASVNT</sequence>
<feature type="region of interest" description="Disordered" evidence="9">
    <location>
        <begin position="644"/>
        <end position="677"/>
    </location>
</feature>
<evidence type="ECO:0000256" key="6">
    <source>
        <dbReference type="ARBA" id="ARBA00022840"/>
    </source>
</evidence>
<evidence type="ECO:0000256" key="4">
    <source>
        <dbReference type="ARBA" id="ARBA00022741"/>
    </source>
</evidence>
<dbReference type="InterPro" id="IPR000719">
    <property type="entry name" value="Prot_kinase_dom"/>
</dbReference>
<keyword evidence="5" id="KW-0418">Kinase</keyword>
<dbReference type="Gene3D" id="3.10.20.90">
    <property type="entry name" value="Phosphatidylinositol 3-kinase Catalytic Subunit, Chain A, domain 1"/>
    <property type="match status" value="1"/>
</dbReference>
<feature type="region of interest" description="Disordered" evidence="9">
    <location>
        <begin position="724"/>
        <end position="768"/>
    </location>
</feature>
<evidence type="ECO:0000256" key="1">
    <source>
        <dbReference type="ARBA" id="ARBA00012513"/>
    </source>
</evidence>
<evidence type="ECO:0000256" key="3">
    <source>
        <dbReference type="ARBA" id="ARBA00022679"/>
    </source>
</evidence>
<keyword evidence="4" id="KW-0547">Nucleotide-binding</keyword>
<evidence type="ECO:0000259" key="10">
    <source>
        <dbReference type="PROSITE" id="PS50011"/>
    </source>
</evidence>
<dbReference type="PANTHER" id="PTHR13902">
    <property type="entry name" value="SERINE/THREONINE-PROTEIN KINASE WNK WITH NO LYSINE -RELATED"/>
    <property type="match status" value="1"/>
</dbReference>
<name>A0A9D4UKI4_ADICA</name>
<proteinExistence type="predicted"/>
<feature type="region of interest" description="Disordered" evidence="9">
    <location>
        <begin position="868"/>
        <end position="888"/>
    </location>
</feature>
<dbReference type="Gene3D" id="1.10.510.10">
    <property type="entry name" value="Transferase(Phosphotransferase) domain 1"/>
    <property type="match status" value="1"/>
</dbReference>
<dbReference type="AlphaFoldDB" id="A0A9D4UKI4"/>
<comment type="caution">
    <text evidence="11">The sequence shown here is derived from an EMBL/GenBank/DDBJ whole genome shotgun (WGS) entry which is preliminary data.</text>
</comment>
<dbReference type="InterPro" id="IPR008271">
    <property type="entry name" value="Ser/Thr_kinase_AS"/>
</dbReference>
<dbReference type="Pfam" id="PF00069">
    <property type="entry name" value="Pkinase"/>
    <property type="match status" value="1"/>
</dbReference>
<dbReference type="SMART" id="SM00220">
    <property type="entry name" value="S_TKc"/>
    <property type="match status" value="1"/>
</dbReference>
<dbReference type="InterPro" id="IPR050588">
    <property type="entry name" value="WNK_Ser-Thr_kinase"/>
</dbReference>
<evidence type="ECO:0000313" key="11">
    <source>
        <dbReference type="EMBL" id="KAI5069177.1"/>
    </source>
</evidence>
<dbReference type="InterPro" id="IPR011009">
    <property type="entry name" value="Kinase-like_dom_sf"/>
</dbReference>
<dbReference type="Proteomes" id="UP000886520">
    <property type="component" value="Chromosome 15"/>
</dbReference>
<keyword evidence="3" id="KW-0808">Transferase</keyword>
<protein>
    <recommendedName>
        <fullName evidence="1">non-specific serine/threonine protein kinase</fullName>
        <ecNumber evidence="1">2.7.11.1</ecNumber>
    </recommendedName>
</protein>
<evidence type="ECO:0000256" key="7">
    <source>
        <dbReference type="ARBA" id="ARBA00047899"/>
    </source>
</evidence>
<dbReference type="GO" id="GO:0004674">
    <property type="term" value="F:protein serine/threonine kinase activity"/>
    <property type="evidence" value="ECO:0007669"/>
    <property type="project" value="UniProtKB-KW"/>
</dbReference>